<dbReference type="InterPro" id="IPR036465">
    <property type="entry name" value="vWFA_dom_sf"/>
</dbReference>
<dbReference type="PANTHER" id="PTHR13803:SF4">
    <property type="entry name" value="SECRETORY 24CD, ISOFORM C"/>
    <property type="match status" value="1"/>
</dbReference>
<dbReference type="EMBL" id="CP076661">
    <property type="protein sequence ID" value="QWU86928.1"/>
    <property type="molecule type" value="Genomic_DNA"/>
</dbReference>
<dbReference type="InterPro" id="IPR006895">
    <property type="entry name" value="Znf_Sec23_Sec24"/>
</dbReference>
<dbReference type="Proteomes" id="UP000825434">
    <property type="component" value="Chromosome 1"/>
</dbReference>
<evidence type="ECO:0000256" key="4">
    <source>
        <dbReference type="ARBA" id="ARBA00022927"/>
    </source>
</evidence>
<dbReference type="InterPro" id="IPR036175">
    <property type="entry name" value="Sec23/24_helical_dom_sf"/>
</dbReference>
<dbReference type="InterPro" id="IPR006896">
    <property type="entry name" value="Sec23/24_trunk_dom"/>
</dbReference>
<gene>
    <name evidence="11" type="ORF">CA3LBN_001146</name>
</gene>
<protein>
    <submittedName>
        <fullName evidence="11">Uncharacterized protein</fullName>
    </submittedName>
</protein>
<feature type="region of interest" description="Disordered" evidence="6">
    <location>
        <begin position="70"/>
        <end position="129"/>
    </location>
</feature>
<accession>A0ABX8I4X2</accession>
<evidence type="ECO:0000256" key="1">
    <source>
        <dbReference type="ARBA" id="ARBA00004394"/>
    </source>
</evidence>
<dbReference type="Pfam" id="PF04810">
    <property type="entry name" value="zf-Sec23_Sec24"/>
    <property type="match status" value="1"/>
</dbReference>
<reference evidence="11 12" key="1">
    <citation type="submission" date="2021-06" db="EMBL/GenBank/DDBJ databases">
        <title>Candida outbreak in Lebanon.</title>
        <authorList>
            <person name="Finianos M."/>
        </authorList>
    </citation>
    <scope>NUCLEOTIDE SEQUENCE [LARGE SCALE GENOMIC DNA]</scope>
    <source>
        <strain evidence="11">CA3LBN</strain>
    </source>
</reference>
<evidence type="ECO:0000259" key="9">
    <source>
        <dbReference type="Pfam" id="PF04815"/>
    </source>
</evidence>
<dbReference type="SUPFAM" id="SSF82754">
    <property type="entry name" value="C-terminal, gelsolin-like domain of Sec23/24"/>
    <property type="match status" value="1"/>
</dbReference>
<dbReference type="InterPro" id="IPR006900">
    <property type="entry name" value="Sec23/24_helical_dom"/>
</dbReference>
<dbReference type="InterPro" id="IPR050550">
    <property type="entry name" value="SEC23_SEC24_subfamily"/>
</dbReference>
<evidence type="ECO:0000259" key="7">
    <source>
        <dbReference type="Pfam" id="PF04810"/>
    </source>
</evidence>
<dbReference type="SUPFAM" id="SSF53300">
    <property type="entry name" value="vWA-like"/>
    <property type="match status" value="1"/>
</dbReference>
<keyword evidence="4" id="KW-0653">Protein transport</keyword>
<evidence type="ECO:0000313" key="11">
    <source>
        <dbReference type="EMBL" id="QWU86928.1"/>
    </source>
</evidence>
<feature type="compositionally biased region" description="Low complexity" evidence="6">
    <location>
        <begin position="43"/>
        <end position="56"/>
    </location>
</feature>
<evidence type="ECO:0000256" key="2">
    <source>
        <dbReference type="ARBA" id="ARBA00008334"/>
    </source>
</evidence>
<feature type="domain" description="Zinc finger Sec23/Sec24-type" evidence="7">
    <location>
        <begin position="243"/>
        <end position="281"/>
    </location>
</feature>
<dbReference type="Gene3D" id="3.40.50.410">
    <property type="entry name" value="von Willebrand factor, type A domain"/>
    <property type="match status" value="1"/>
</dbReference>
<dbReference type="Gene3D" id="2.30.30.380">
    <property type="entry name" value="Zn-finger domain of Sec23/24"/>
    <property type="match status" value="1"/>
</dbReference>
<keyword evidence="3" id="KW-0813">Transport</keyword>
<evidence type="ECO:0000259" key="10">
    <source>
        <dbReference type="Pfam" id="PF08033"/>
    </source>
</evidence>
<dbReference type="InterPro" id="IPR012990">
    <property type="entry name" value="Beta-sandwich_Sec23_24"/>
</dbReference>
<sequence length="980" mass="109135">MASNDIAQGVQNLNIDGKRKKKPQRAYHDLNQQASTWSQSANPAQPQQQFPGQPGFAPQVEAFQQQPATQFAPQGQPYPGYQDIPAPHGHPGFQSQIPPQVPQEPVHDTSFDVSGTPHAPPASSDLSLGKARYEQETEYTTLLYDEAGVCIGTKPFLSFENIVPPFAGTQYFAVDQSTATPKHMRPTFYYVPEQESMRKATRLPMAVTIRPFAPLLPNESPVPTVDMSRLGESSLMDPQEWGPPRCRRCRTYINPQMVHTYSGRFTCNVCQFPNNAVPQEYISPIDQNENRTDRAQRPELHRGVYDIIVPDFYNVGGAENTPKPMHHVFLVDVCQQSISKSLNVLVADAIRATLFDYERQNNGGKRPQKFAIILFDKAVHFFNLSPDLDSTQVCVSPDLDDPFVPFYDGLFADPEESSMVIEDALRNLESLADTKSLHDSEPCFSVACRAATMCLESVGGGKITAIVSTLPSWGPGGSRLKQNNSVGRNPSAEMEKKLYSVDNEYYKLLAKDMIAQNVGLDILAVSATPVDVSNIGWLASVTGGKVHKWTDFIFDRDSRALTAQIVNSVKSSTGYQGQLKLRCSNGLQVSQYYGFPTTEGGIIGLTGNQDPVIPVLNEDQTFTVLLEYDGKLNTKYDCHLQAALLYTDTFGVRKVRVINLVCAVSERLEEIFYFVDQDAIIAALVRDTLSFVGKESIAELRTSINAKLVDVYAQYRLMEERGHNKTRSLTNQLIFPDSLRHIPLFIMALTKSKALRDSTAVPIDDRLADVYNMLNMPLERLVYHLYPALVELHSLADDECMPMENTEESFMKVPEYLPLTAHSLQPSVYILCDGTTVYIRVHPDTNKQLLADLFGEHVHQVEDIDINMDSLPEMPTHISLQARNLVKYFQKNIIGASSIGQSSVQIVIEGLEPLSKAFHDTLIEDSLSSKIASTSANYATFLTSLHKAVTAKVDTERGSYKTPVNPVHDATSFTQRMLHF</sequence>
<feature type="domain" description="Sec23/Sec24 trunk" evidence="8">
    <location>
        <begin position="322"/>
        <end position="567"/>
    </location>
</feature>
<dbReference type="Gene3D" id="3.40.20.10">
    <property type="entry name" value="Severin"/>
    <property type="match status" value="1"/>
</dbReference>
<evidence type="ECO:0000313" key="12">
    <source>
        <dbReference type="Proteomes" id="UP000825434"/>
    </source>
</evidence>
<keyword evidence="12" id="KW-1185">Reference proteome</keyword>
<feature type="compositionally biased region" description="Polar residues" evidence="6">
    <location>
        <begin position="30"/>
        <end position="42"/>
    </location>
</feature>
<dbReference type="PANTHER" id="PTHR13803">
    <property type="entry name" value="SEC24-RELATED PROTEIN"/>
    <property type="match status" value="1"/>
</dbReference>
<dbReference type="SUPFAM" id="SSF81995">
    <property type="entry name" value="beta-sandwich domain of Sec23/24"/>
    <property type="match status" value="1"/>
</dbReference>
<dbReference type="Gene3D" id="1.20.120.730">
    <property type="entry name" value="Sec23/Sec24 helical domain"/>
    <property type="match status" value="1"/>
</dbReference>
<dbReference type="Pfam" id="PF04811">
    <property type="entry name" value="Sec23_trunk"/>
    <property type="match status" value="1"/>
</dbReference>
<keyword evidence="5" id="KW-0333">Golgi apparatus</keyword>
<evidence type="ECO:0000256" key="5">
    <source>
        <dbReference type="ARBA" id="ARBA00023034"/>
    </source>
</evidence>
<proteinExistence type="inferred from homology"/>
<evidence type="ECO:0000259" key="8">
    <source>
        <dbReference type="Pfam" id="PF04811"/>
    </source>
</evidence>
<dbReference type="Gene3D" id="2.60.40.1670">
    <property type="entry name" value="beta-sandwich domain of Sec23/24"/>
    <property type="match status" value="1"/>
</dbReference>
<feature type="region of interest" description="Disordered" evidence="6">
    <location>
        <begin position="1"/>
        <end position="56"/>
    </location>
</feature>
<comment type="similarity">
    <text evidence="2">Belongs to the SEC23/SEC24 family. SEC24 subfamily.</text>
</comment>
<comment type="subcellular location">
    <subcellularLocation>
        <location evidence="1">Golgi apparatus membrane</location>
    </subcellularLocation>
</comment>
<feature type="domain" description="Sec23/Sec24 beta-sandwich" evidence="10">
    <location>
        <begin position="574"/>
        <end position="664"/>
    </location>
</feature>
<evidence type="ECO:0000256" key="3">
    <source>
        <dbReference type="ARBA" id="ARBA00022448"/>
    </source>
</evidence>
<dbReference type="InterPro" id="IPR036180">
    <property type="entry name" value="Gelsolin-like_dom_sf"/>
</dbReference>
<evidence type="ECO:0000256" key="6">
    <source>
        <dbReference type="SAM" id="MobiDB-lite"/>
    </source>
</evidence>
<dbReference type="SUPFAM" id="SSF82919">
    <property type="entry name" value="Zn-finger domain of Sec23/24"/>
    <property type="match status" value="1"/>
</dbReference>
<dbReference type="Pfam" id="PF08033">
    <property type="entry name" value="Sec23_BS"/>
    <property type="match status" value="1"/>
</dbReference>
<dbReference type="SUPFAM" id="SSF81811">
    <property type="entry name" value="Helical domain of Sec23/24"/>
    <property type="match status" value="1"/>
</dbReference>
<feature type="compositionally biased region" description="Polar residues" evidence="6">
    <location>
        <begin position="1"/>
        <end position="14"/>
    </location>
</feature>
<dbReference type="InterPro" id="IPR036174">
    <property type="entry name" value="Znf_Sec23_Sec24_sf"/>
</dbReference>
<name>A0ABX8I4X2_9ASCO</name>
<organism evidence="11 12">
    <name type="scientific">Candidozyma haemuli</name>
    <dbReference type="NCBI Taxonomy" id="45357"/>
    <lineage>
        <taxon>Eukaryota</taxon>
        <taxon>Fungi</taxon>
        <taxon>Dikarya</taxon>
        <taxon>Ascomycota</taxon>
        <taxon>Saccharomycotina</taxon>
        <taxon>Pichiomycetes</taxon>
        <taxon>Metschnikowiaceae</taxon>
        <taxon>Candidozyma</taxon>
    </lineage>
</organism>
<dbReference type="InterPro" id="IPR029006">
    <property type="entry name" value="ADF-H/Gelsolin-like_dom_sf"/>
</dbReference>
<feature type="domain" description="Sec23/Sec24 helical" evidence="9">
    <location>
        <begin position="676"/>
        <end position="782"/>
    </location>
</feature>
<dbReference type="Pfam" id="PF04815">
    <property type="entry name" value="Sec23_helical"/>
    <property type="match status" value="1"/>
</dbReference>